<evidence type="ECO:0000313" key="2">
    <source>
        <dbReference type="EMBL" id="EKX74115.1"/>
    </source>
</evidence>
<reference evidence="2 3" key="1">
    <citation type="journal article" date="2012" name="BMC Genomics">
        <title>Comparative genomic analysis and phylogenetic position of Theileria equi.</title>
        <authorList>
            <person name="Kappmeyer L.S."/>
            <person name="Thiagarajan M."/>
            <person name="Herndon D.R."/>
            <person name="Ramsay J.D."/>
            <person name="Caler E."/>
            <person name="Djikeng A."/>
            <person name="Gillespie J.J."/>
            <person name="Lau A.O."/>
            <person name="Roalson E.H."/>
            <person name="Silva J.C."/>
            <person name="Silva M.G."/>
            <person name="Suarez C.E."/>
            <person name="Ueti M.W."/>
            <person name="Nene V.M."/>
            <person name="Mealey R.H."/>
            <person name="Knowles D.P."/>
            <person name="Brayton K.A."/>
        </authorList>
    </citation>
    <scope>NUCLEOTIDE SEQUENCE [LARGE SCALE GENOMIC DNA]</scope>
    <source>
        <strain evidence="2 3">WA</strain>
    </source>
</reference>
<dbReference type="AlphaFoldDB" id="L1LFS4"/>
<gene>
    <name evidence="2" type="ORF">BEWA_041530</name>
</gene>
<protein>
    <recommendedName>
        <fullName evidence="4">Signal peptide containing protein</fullName>
    </recommendedName>
</protein>
<accession>L1LFS4</accession>
<dbReference type="Proteomes" id="UP000031512">
    <property type="component" value="Unassembled WGS sequence"/>
</dbReference>
<evidence type="ECO:0008006" key="4">
    <source>
        <dbReference type="Google" id="ProtNLM"/>
    </source>
</evidence>
<dbReference type="GeneID" id="15807563"/>
<dbReference type="KEGG" id="beq:BEWA_041530"/>
<evidence type="ECO:0000313" key="3">
    <source>
        <dbReference type="Proteomes" id="UP000031512"/>
    </source>
</evidence>
<comment type="caution">
    <text evidence="2">The sequence shown here is derived from an EMBL/GenBank/DDBJ whole genome shotgun (WGS) entry which is preliminary data.</text>
</comment>
<dbReference type="EMBL" id="ACOU01000002">
    <property type="protein sequence ID" value="EKX74115.1"/>
    <property type="molecule type" value="Genomic_DNA"/>
</dbReference>
<organism evidence="2 3">
    <name type="scientific">Theileria equi strain WA</name>
    <dbReference type="NCBI Taxonomy" id="1537102"/>
    <lineage>
        <taxon>Eukaryota</taxon>
        <taxon>Sar</taxon>
        <taxon>Alveolata</taxon>
        <taxon>Apicomplexa</taxon>
        <taxon>Aconoidasida</taxon>
        <taxon>Piroplasmida</taxon>
        <taxon>Theileriidae</taxon>
        <taxon>Theileria</taxon>
    </lineage>
</organism>
<evidence type="ECO:0000256" key="1">
    <source>
        <dbReference type="SAM" id="MobiDB-lite"/>
    </source>
</evidence>
<feature type="region of interest" description="Disordered" evidence="1">
    <location>
        <begin position="196"/>
        <end position="355"/>
    </location>
</feature>
<name>L1LFS4_THEEQ</name>
<dbReference type="RefSeq" id="XP_004833567.1">
    <property type="nucleotide sequence ID" value="XM_004833510.1"/>
</dbReference>
<keyword evidence="3" id="KW-1185">Reference proteome</keyword>
<feature type="compositionally biased region" description="Low complexity" evidence="1">
    <location>
        <begin position="334"/>
        <end position="355"/>
    </location>
</feature>
<feature type="compositionally biased region" description="Polar residues" evidence="1">
    <location>
        <begin position="244"/>
        <end position="268"/>
    </location>
</feature>
<feature type="compositionally biased region" description="Gly residues" evidence="1">
    <location>
        <begin position="214"/>
        <end position="227"/>
    </location>
</feature>
<proteinExistence type="predicted"/>
<feature type="compositionally biased region" description="Low complexity" evidence="1">
    <location>
        <begin position="303"/>
        <end position="323"/>
    </location>
</feature>
<dbReference type="VEuPathDB" id="PiroplasmaDB:BEWA_041530"/>
<sequence>MLMMGVYRKTPLLVTGFLVGAVVVYQVTYSLRDKTKDVVPAPKAPAVAPVAQPNQAGDANLRGAEEDGITIQFEKTEGYTTHGKKITVQKRVDFPVAGFSRHSHIGKLSLPLVIKKFSFEDKTLKGIPSGLNVINSSVYFKTGVNGPILVELYKYSPDGHNTSVHFFTKGANETWEEFFFGANLSLTKKLRDLVGEDTDDEETENKKKEAEGAAGKGGQAPAGGQPGAPGPVGPAGKNGDRGESGTQGAQQPASGSGTAGGTVQNVQNSGGGADQGKNQSDVEAKTVGAGGASSTGPAHSNEGAPSPSGSGAQAATGATLSAPQGGSGQPSLGTTSETPASTPTSTTNNANHSQS</sequence>